<name>A0A9D4GNL8_DREPO</name>
<proteinExistence type="predicted"/>
<organism evidence="3 4">
    <name type="scientific">Dreissena polymorpha</name>
    <name type="common">Zebra mussel</name>
    <name type="synonym">Mytilus polymorpha</name>
    <dbReference type="NCBI Taxonomy" id="45954"/>
    <lineage>
        <taxon>Eukaryota</taxon>
        <taxon>Metazoa</taxon>
        <taxon>Spiralia</taxon>
        <taxon>Lophotrochozoa</taxon>
        <taxon>Mollusca</taxon>
        <taxon>Bivalvia</taxon>
        <taxon>Autobranchia</taxon>
        <taxon>Heteroconchia</taxon>
        <taxon>Euheterodonta</taxon>
        <taxon>Imparidentia</taxon>
        <taxon>Neoheterodontei</taxon>
        <taxon>Myida</taxon>
        <taxon>Dreissenoidea</taxon>
        <taxon>Dreissenidae</taxon>
        <taxon>Dreissena</taxon>
    </lineage>
</organism>
<dbReference type="Gene3D" id="3.80.10.10">
    <property type="entry name" value="Ribonuclease Inhibitor"/>
    <property type="match status" value="4"/>
</dbReference>
<sequence>MAASMKALNPELKKYLRSNKLPDVYEALITGLAVMCPDDPHQFILDNLQVLIEKGLEGLEWDMFVAEFMKPVNRIISESNLEFIFNMDDDSMLPSAEMYEKAHLHYNKKSMKVCFCSWMQYYLIKKKERLELEAKMARAVTHHTNRILKLCLEEWMEWVKYRKGRQAMAFQKISHVLNVSIGRVIFQAWHSHTLDARRQREYFEMTLRLERGENMEDDDAFGQGTGEARDSLSNLPRKVAIQIFKYVDVADLARCACVCRSWKVITQANTLWNRLDFYQVRNRIMEGYAQRHNKSCDLSGPSGLKPLISCFVDHEVEFVHRVTDKVVTKLLYKCRPYLIHLNMRACQFISEPSFMSISECCNLQDLNFSQCLGLDDEKLKLVAKGCKILLYLNLSHTSITDASLRTLAKYCNNLQYLSLAHCKKFSDRGLLYLSSGKNSKKLDYLDISGCLQITPDGFKNLANGCTNLQTLLLNDFPTLSDDCIFPVAAKLTRIHTMSFLGSPNLTDEAFKRIANNKNLKKIKIEGNQRISDVSLRQIGTMCTNLEHLYIADCQRLTDLSLKSLSTCRLLTVANFADCVRISDKGVRQLVDGPCGPRLRELNLTNCIRVGDMAMVNIHKRCHNLTYLSVCFCEHISEAGIELLGQTHSLTSVDISGCNCGDQGLSALGNNSRRDVTLSECASITDLGLQKFAQQCKNIERLDLSHCMQITDGAIKNLAFCCRMLNVLNLAGCKLVTDLSIQYLSGVCHYLVQLDVSGCLLITDKALKYLRKGCKKLKLLTLLYCKGVS</sequence>
<dbReference type="InterPro" id="IPR001611">
    <property type="entry name" value="Leu-rich_rpt"/>
</dbReference>
<dbReference type="InterPro" id="IPR036047">
    <property type="entry name" value="F-box-like_dom_sf"/>
</dbReference>
<evidence type="ECO:0000313" key="3">
    <source>
        <dbReference type="EMBL" id="KAH3818696.1"/>
    </source>
</evidence>
<dbReference type="EMBL" id="JAIWYP010000005">
    <property type="protein sequence ID" value="KAH3818696.1"/>
    <property type="molecule type" value="Genomic_DNA"/>
</dbReference>
<dbReference type="Pfam" id="PF12937">
    <property type="entry name" value="F-box-like"/>
    <property type="match status" value="1"/>
</dbReference>
<dbReference type="PROSITE" id="PS50181">
    <property type="entry name" value="FBOX"/>
    <property type="match status" value="1"/>
</dbReference>
<feature type="non-terminal residue" evidence="3">
    <location>
        <position position="1"/>
    </location>
</feature>
<accession>A0A9D4GNL8</accession>
<dbReference type="CDD" id="cd22124">
    <property type="entry name" value="F-box_FBXL13"/>
    <property type="match status" value="1"/>
</dbReference>
<dbReference type="InterPro" id="IPR001810">
    <property type="entry name" value="F-box_dom"/>
</dbReference>
<dbReference type="Pfam" id="PF25372">
    <property type="entry name" value="DUF7885"/>
    <property type="match status" value="2"/>
</dbReference>
<dbReference type="GO" id="GO:0005737">
    <property type="term" value="C:cytoplasm"/>
    <property type="evidence" value="ECO:0007669"/>
    <property type="project" value="TreeGrafter"/>
</dbReference>
<dbReference type="InterPro" id="IPR057207">
    <property type="entry name" value="FBXL15_LRR"/>
</dbReference>
<dbReference type="PANTHER" id="PTHR13382">
    <property type="entry name" value="MITOCHONDRIAL ATP SYNTHASE COUPLING FACTOR B"/>
    <property type="match status" value="1"/>
</dbReference>
<feature type="domain" description="F-box" evidence="2">
    <location>
        <begin position="229"/>
        <end position="275"/>
    </location>
</feature>
<reference evidence="3" key="2">
    <citation type="submission" date="2020-11" db="EMBL/GenBank/DDBJ databases">
        <authorList>
            <person name="McCartney M.A."/>
            <person name="Auch B."/>
            <person name="Kono T."/>
            <person name="Mallez S."/>
            <person name="Becker A."/>
            <person name="Gohl D.M."/>
            <person name="Silverstein K.A.T."/>
            <person name="Koren S."/>
            <person name="Bechman K.B."/>
            <person name="Herman A."/>
            <person name="Abrahante J.E."/>
            <person name="Garbe J."/>
        </authorList>
    </citation>
    <scope>NUCLEOTIDE SEQUENCE</scope>
    <source>
        <strain evidence="3">Duluth1</strain>
        <tissue evidence="3">Whole animal</tissue>
    </source>
</reference>
<protein>
    <recommendedName>
        <fullName evidence="2">F-box domain-containing protein</fullName>
    </recommendedName>
</protein>
<dbReference type="SUPFAM" id="SSF81383">
    <property type="entry name" value="F-box domain"/>
    <property type="match status" value="1"/>
</dbReference>
<keyword evidence="4" id="KW-1185">Reference proteome</keyword>
<gene>
    <name evidence="3" type="ORF">DPMN_120418</name>
</gene>
<keyword evidence="1" id="KW-0833">Ubl conjugation pathway</keyword>
<dbReference type="SMART" id="SM00256">
    <property type="entry name" value="FBOX"/>
    <property type="match status" value="1"/>
</dbReference>
<dbReference type="PANTHER" id="PTHR13382:SF78">
    <property type="entry name" value="F-BOX AND LEUCINE-RICH REPEAT PROTEIN 13"/>
    <property type="match status" value="1"/>
</dbReference>
<dbReference type="CDD" id="cd22977">
    <property type="entry name" value="DD_FBXL13"/>
    <property type="match status" value="1"/>
</dbReference>
<evidence type="ECO:0000313" key="4">
    <source>
        <dbReference type="Proteomes" id="UP000828390"/>
    </source>
</evidence>
<reference evidence="3" key="1">
    <citation type="journal article" date="2019" name="bioRxiv">
        <title>The Genome of the Zebra Mussel, Dreissena polymorpha: A Resource for Invasive Species Research.</title>
        <authorList>
            <person name="McCartney M.A."/>
            <person name="Auch B."/>
            <person name="Kono T."/>
            <person name="Mallez S."/>
            <person name="Zhang Y."/>
            <person name="Obille A."/>
            <person name="Becker A."/>
            <person name="Abrahante J.E."/>
            <person name="Garbe J."/>
            <person name="Badalamenti J.P."/>
            <person name="Herman A."/>
            <person name="Mangelson H."/>
            <person name="Liachko I."/>
            <person name="Sullivan S."/>
            <person name="Sone E.D."/>
            <person name="Koren S."/>
            <person name="Silverstein K.A.T."/>
            <person name="Beckman K.B."/>
            <person name="Gohl D.M."/>
        </authorList>
    </citation>
    <scope>NUCLEOTIDE SEQUENCE</scope>
    <source>
        <strain evidence="3">Duluth1</strain>
        <tissue evidence="3">Whole animal</tissue>
    </source>
</reference>
<evidence type="ECO:0000259" key="2">
    <source>
        <dbReference type="PROSITE" id="PS50181"/>
    </source>
</evidence>
<dbReference type="AlphaFoldDB" id="A0A9D4GNL8"/>
<dbReference type="InterPro" id="IPR050648">
    <property type="entry name" value="F-box_LRR-repeat"/>
</dbReference>
<dbReference type="Pfam" id="PF13516">
    <property type="entry name" value="LRR_6"/>
    <property type="match status" value="1"/>
</dbReference>
<dbReference type="InterPro" id="IPR006553">
    <property type="entry name" value="Leu-rich_rpt_Cys-con_subtyp"/>
</dbReference>
<dbReference type="Proteomes" id="UP000828390">
    <property type="component" value="Unassembled WGS sequence"/>
</dbReference>
<evidence type="ECO:0000256" key="1">
    <source>
        <dbReference type="ARBA" id="ARBA00022786"/>
    </source>
</evidence>
<dbReference type="SUPFAM" id="SSF52047">
    <property type="entry name" value="RNI-like"/>
    <property type="match status" value="2"/>
</dbReference>
<dbReference type="InterPro" id="IPR032675">
    <property type="entry name" value="LRR_dom_sf"/>
</dbReference>
<dbReference type="SMART" id="SM00367">
    <property type="entry name" value="LRR_CC"/>
    <property type="match status" value="16"/>
</dbReference>
<comment type="caution">
    <text evidence="3">The sequence shown here is derived from an EMBL/GenBank/DDBJ whole genome shotgun (WGS) entry which is preliminary data.</text>
</comment>